<gene>
    <name evidence="1" type="ORF">MM415B03669_0009</name>
</gene>
<sequence length="73" mass="8625">MEKRIRKVFLFIVLMCSLFLVGCITTMPATNIVMKARQGTQEFHIHVQKGYLNEENHGLTWMTEEEYEKFKAD</sequence>
<evidence type="ECO:0008006" key="2">
    <source>
        <dbReference type="Google" id="ProtNLM"/>
    </source>
</evidence>
<dbReference type="AlphaFoldDB" id="A0A6M3LNB9"/>
<name>A0A6M3LNB9_9ZZZZ</name>
<protein>
    <recommendedName>
        <fullName evidence="2">Lipoprotein</fullName>
    </recommendedName>
</protein>
<dbReference type="EMBL" id="MT143283">
    <property type="protein sequence ID" value="QJA95072.1"/>
    <property type="molecule type" value="Genomic_DNA"/>
</dbReference>
<reference evidence="1" key="1">
    <citation type="submission" date="2020-03" db="EMBL/GenBank/DDBJ databases">
        <title>The deep terrestrial virosphere.</title>
        <authorList>
            <person name="Holmfeldt K."/>
            <person name="Nilsson E."/>
            <person name="Simone D."/>
            <person name="Lopez-Fernandez M."/>
            <person name="Wu X."/>
            <person name="de Brujin I."/>
            <person name="Lundin D."/>
            <person name="Andersson A."/>
            <person name="Bertilsson S."/>
            <person name="Dopson M."/>
        </authorList>
    </citation>
    <scope>NUCLEOTIDE SEQUENCE</scope>
    <source>
        <strain evidence="1">MM415B03669</strain>
    </source>
</reference>
<dbReference type="PROSITE" id="PS51257">
    <property type="entry name" value="PROKAR_LIPOPROTEIN"/>
    <property type="match status" value="1"/>
</dbReference>
<accession>A0A6M3LNB9</accession>
<organism evidence="1">
    <name type="scientific">viral metagenome</name>
    <dbReference type="NCBI Taxonomy" id="1070528"/>
    <lineage>
        <taxon>unclassified sequences</taxon>
        <taxon>metagenomes</taxon>
        <taxon>organismal metagenomes</taxon>
    </lineage>
</organism>
<evidence type="ECO:0000313" key="1">
    <source>
        <dbReference type="EMBL" id="QJA95072.1"/>
    </source>
</evidence>
<proteinExistence type="predicted"/>